<dbReference type="Proteomes" id="UP000005850">
    <property type="component" value="Chromosome"/>
</dbReference>
<dbReference type="InterPro" id="IPR029068">
    <property type="entry name" value="Glyas_Bleomycin-R_OHBP_Dase"/>
</dbReference>
<dbReference type="InterPro" id="IPR050383">
    <property type="entry name" value="GlyoxalaseI/FosfomycinResist"/>
</dbReference>
<reference evidence="2 3" key="1">
    <citation type="journal article" date="2011" name="J. Bacteriol.">
        <title>Genome sequence of Brevibacillus laterosporus LMG 15441, a pathogen of invertebrates.</title>
        <authorList>
            <person name="Djukic M."/>
            <person name="Poehlein A."/>
            <person name="Thurmer A."/>
            <person name="Daniel R."/>
        </authorList>
    </citation>
    <scope>NUCLEOTIDE SEQUENCE [LARGE SCALE GENOMIC DNA]</scope>
    <source>
        <strain evidence="2 3">LMG 15441</strain>
    </source>
</reference>
<dbReference type="GO" id="GO:0016829">
    <property type="term" value="F:lyase activity"/>
    <property type="evidence" value="ECO:0007669"/>
    <property type="project" value="UniProtKB-KW"/>
</dbReference>
<name>A0A075R4Y5_BRELA</name>
<dbReference type="HOGENOM" id="CLU_1894159_0_0_9"/>
<dbReference type="AlphaFoldDB" id="A0A075R4Y5"/>
<keyword evidence="2" id="KW-0456">Lyase</keyword>
<gene>
    <name evidence="2" type="ORF">BRLA_c025800</name>
</gene>
<dbReference type="PANTHER" id="PTHR21366">
    <property type="entry name" value="GLYOXALASE FAMILY PROTEIN"/>
    <property type="match status" value="1"/>
</dbReference>
<proteinExistence type="predicted"/>
<dbReference type="STRING" id="1042163.BRLA_c025800"/>
<feature type="domain" description="VOC" evidence="1">
    <location>
        <begin position="5"/>
        <end position="131"/>
    </location>
</feature>
<accession>A0A075R4Y5</accession>
<dbReference type="InterPro" id="IPR037523">
    <property type="entry name" value="VOC_core"/>
</dbReference>
<dbReference type="PANTHER" id="PTHR21366:SF14">
    <property type="entry name" value="GLYOXALASE DOMAIN-CONTAINING PROTEIN 5"/>
    <property type="match status" value="1"/>
</dbReference>
<dbReference type="Gene3D" id="3.10.180.10">
    <property type="entry name" value="2,3-Dihydroxybiphenyl 1,2-Dioxygenase, domain 1"/>
    <property type="match status" value="1"/>
</dbReference>
<sequence>MSRNYVHHICIQTNTYKESLRFYQEALGFELIQETPHFHQRDFNTWLRLDSFYIELQTGKTGELLDPPNANTQGLVHLCLWVENLDAELQRMKHLGYRLKMKDGQEIYTVENGRLLKLLAPEGTIVELRDNQGI</sequence>
<evidence type="ECO:0000313" key="2">
    <source>
        <dbReference type="EMBL" id="AIG26899.1"/>
    </source>
</evidence>
<evidence type="ECO:0000259" key="1">
    <source>
        <dbReference type="PROSITE" id="PS51819"/>
    </source>
</evidence>
<dbReference type="RefSeq" id="WP_003336294.1">
    <property type="nucleotide sequence ID" value="NZ_CP007806.1"/>
</dbReference>
<dbReference type="KEGG" id="blr:BRLA_c025800"/>
<protein>
    <submittedName>
        <fullName evidence="2">Putative lyase</fullName>
    </submittedName>
</protein>
<dbReference type="eggNOG" id="COG0346">
    <property type="taxonomic scope" value="Bacteria"/>
</dbReference>
<organism evidence="2 3">
    <name type="scientific">Brevibacillus laterosporus LMG 15441</name>
    <dbReference type="NCBI Taxonomy" id="1042163"/>
    <lineage>
        <taxon>Bacteria</taxon>
        <taxon>Bacillati</taxon>
        <taxon>Bacillota</taxon>
        <taxon>Bacilli</taxon>
        <taxon>Bacillales</taxon>
        <taxon>Paenibacillaceae</taxon>
        <taxon>Brevibacillus</taxon>
    </lineage>
</organism>
<dbReference type="Pfam" id="PF13669">
    <property type="entry name" value="Glyoxalase_4"/>
    <property type="match status" value="1"/>
</dbReference>
<keyword evidence="3" id="KW-1185">Reference proteome</keyword>
<dbReference type="PROSITE" id="PS51819">
    <property type="entry name" value="VOC"/>
    <property type="match status" value="1"/>
</dbReference>
<dbReference type="SUPFAM" id="SSF54593">
    <property type="entry name" value="Glyoxalase/Bleomycin resistance protein/Dihydroxybiphenyl dioxygenase"/>
    <property type="match status" value="1"/>
</dbReference>
<evidence type="ECO:0000313" key="3">
    <source>
        <dbReference type="Proteomes" id="UP000005850"/>
    </source>
</evidence>
<dbReference type="EMBL" id="CP007806">
    <property type="protein sequence ID" value="AIG26899.1"/>
    <property type="molecule type" value="Genomic_DNA"/>
</dbReference>